<dbReference type="AlphaFoldDB" id="Q9AD13"/>
<evidence type="ECO:0000313" key="1">
    <source>
        <dbReference type="EMBL" id="CAC36658.1"/>
    </source>
</evidence>
<gene>
    <name evidence="1" type="ordered locus">SCP1.137c</name>
</gene>
<evidence type="ECO:0000313" key="2">
    <source>
        <dbReference type="Proteomes" id="UP000001973"/>
    </source>
</evidence>
<dbReference type="InParanoid" id="Q9AD13"/>
<proteinExistence type="predicted"/>
<protein>
    <submittedName>
        <fullName evidence="1">Uncharacterized protein</fullName>
    </submittedName>
</protein>
<reference evidence="2" key="2">
    <citation type="journal article" date="2002" name="Nature">
        <title>Complete genome sequence of the model actinomycete Streptomyces coelicolor A3(2).</title>
        <authorList>
            <person name="Bentley S.D."/>
            <person name="Chater K.F."/>
            <person name="Cerdeno-Tarraga A.M."/>
            <person name="Challis G.L."/>
            <person name="Thomson N.R."/>
            <person name="James K.D."/>
            <person name="Harris D.E."/>
            <person name="Quail M.A."/>
            <person name="Kieser H."/>
            <person name="Harper D."/>
            <person name="Bateman A."/>
            <person name="Brown S."/>
            <person name="Chandra G."/>
            <person name="Chen C.W."/>
            <person name="Collins M."/>
            <person name="Cronin A."/>
            <person name="Fraser A."/>
            <person name="Goble A."/>
            <person name="Hidalgo J."/>
            <person name="Hornsby T."/>
            <person name="Howarth S."/>
            <person name="Huang C.H."/>
            <person name="Kieser T."/>
            <person name="Larke L."/>
            <person name="Murphy L."/>
            <person name="Oliver K."/>
            <person name="O'Neil S."/>
            <person name="Rabbinowitsch E."/>
            <person name="Rajandream M.A."/>
            <person name="Rutherford K."/>
            <person name="Rutter S."/>
            <person name="Seeger K."/>
            <person name="Saunders D."/>
            <person name="Sharp S."/>
            <person name="Squares R."/>
            <person name="Squares S."/>
            <person name="Taylor K."/>
            <person name="Warren T."/>
            <person name="Wietzorrek A."/>
            <person name="Woodward J."/>
            <person name="Barrell B.G."/>
            <person name="Parkhill J."/>
            <person name="Hopwood D.A."/>
        </authorList>
    </citation>
    <scope>NUCLEOTIDE SEQUENCE [LARGE SCALE GENOMIC DNA]</scope>
    <source>
        <strain evidence="2">ATCC BAA-471 / A3(2) / M145</strain>
    </source>
</reference>
<name>Q9AD13_STRCO</name>
<geneLocation type="plasmid" evidence="2">
    <name>SCP1</name>
</geneLocation>
<dbReference type="KEGG" id="sco:SCP1.137c"/>
<dbReference type="Proteomes" id="UP000001973">
    <property type="component" value="Plasmid SCP1"/>
</dbReference>
<dbReference type="HOGENOM" id="CLU_2332328_0_0_11"/>
<accession>Q9AD13</accession>
<organism evidence="1 2">
    <name type="scientific">Streptomyces coelicolor (strain ATCC BAA-471 / A3(2) / M145)</name>
    <dbReference type="NCBI Taxonomy" id="100226"/>
    <lineage>
        <taxon>Bacteria</taxon>
        <taxon>Bacillati</taxon>
        <taxon>Actinomycetota</taxon>
        <taxon>Actinomycetes</taxon>
        <taxon>Kitasatosporales</taxon>
        <taxon>Streptomycetaceae</taxon>
        <taxon>Streptomyces</taxon>
        <taxon>Streptomyces albidoflavus group</taxon>
    </lineage>
</organism>
<sequence>MWCVLLTAAQSRSTRNHRCFRLPSVAQLGQHRTWMAIKQWVAFGEGLSFDADSVPYAVEVRTRSGSACSNDALTETLTTRERGPGRGEWAGVHQLASP</sequence>
<reference evidence="1 2" key="3">
    <citation type="journal article" date="2008" name="Proc. Natl. Acad. Sci. U.S.A.">
        <title>2-Alkyl-4-hydroxymethylfuran-3-carboxylic acids, antibiotic production inducers discovered by Streptomyces coelicolor genome mining.</title>
        <authorList>
            <person name="Corre C."/>
            <person name="Song L."/>
            <person name="O'Rourke S."/>
            <person name="Chater K.F."/>
            <person name="Challis G.L."/>
        </authorList>
    </citation>
    <scope>NUCLEOTIDE SEQUENCE [LARGE SCALE GENOMIC DNA]</scope>
    <source>
        <strain evidence="2">ATCC BAA-471 / A3(2) / M145</strain>
    </source>
</reference>
<reference evidence="1 2" key="4">
    <citation type="journal article" date="2009" name="Mol. Microbiol.">
        <title>Extracellular signalling, translational control, two repressors and an activator all contribute to the regulation of methylenomycin production in Streptomyces coelicolor.</title>
        <authorList>
            <person name="O'Rourke S."/>
            <person name="Wietzorrek A."/>
            <person name="Fowler K."/>
            <person name="Corre C."/>
            <person name="Challis G.L."/>
            <person name="Chater K.F."/>
        </authorList>
    </citation>
    <scope>NUCLEOTIDE SEQUENCE [LARGE SCALE GENOMIC DNA]</scope>
    <source>
        <strain evidence="2">ATCC BAA-471 / A3(2) / M145</strain>
    </source>
</reference>
<dbReference type="EMBL" id="AL589148">
    <property type="protein sequence ID" value="CAC36658.1"/>
    <property type="molecule type" value="Genomic_DNA"/>
</dbReference>
<dbReference type="STRING" id="100226.gene:17765642"/>
<reference evidence="1 2" key="1">
    <citation type="journal article" date="1998" name="J. Bacteriol.">
        <title>Cloning and physical mapping of the EcoRI fragments of the giant linear plasmid SCP1.</title>
        <authorList>
            <person name="Redenbach M."/>
            <person name="Ikeda K."/>
            <person name="Yamasaki M."/>
            <person name="Kinashi H."/>
        </authorList>
    </citation>
    <scope>NUCLEOTIDE SEQUENCE [LARGE SCALE GENOMIC DNA]</scope>
    <source>
        <strain evidence="2">ATCC BAA-471 / A3(2) / M145</strain>
    </source>
</reference>
<keyword evidence="2" id="KW-1185">Reference proteome</keyword>